<feature type="region of interest" description="Disordered" evidence="1">
    <location>
        <begin position="55"/>
        <end position="75"/>
    </location>
</feature>
<accession>A0A975B768</accession>
<dbReference type="Proteomes" id="UP000663720">
    <property type="component" value="Chromosome"/>
</dbReference>
<sequence>MRYLSCILCLVFLCLFQNPAWSGEIQPPGPPDSGSGMYSLNQLYNYLLTGTHTTIPNSFQEPSNKPGSSTKTTSDIYNDIRNSFEQCNALSSQVSETTVFFSTDPENWGPRKGTMKTLAGKDYIPGVKEQTISAGCYESEGSIAGDSDLLPGNIKKDVELFGIIGTLISSVSVMATGQTETYDDNTPPRDDGAVKAGTPLAAEPRFTDNGDNTITDNLTGLTWMSNADCIGIKHPDFDTDGEADGLVTWQHALNFIEKINDGTYTECSSAYTDWRLPNVRELLTLVDYSYSNLSLPNTAGTSKWTEGDPFFGVKQIYYWSSTSSAGDTTQAWFVRFDTGYAYYGNKLQKAYVWPVRGGE</sequence>
<feature type="signal peptide" evidence="2">
    <location>
        <begin position="1"/>
        <end position="22"/>
    </location>
</feature>
<evidence type="ECO:0000256" key="1">
    <source>
        <dbReference type="SAM" id="MobiDB-lite"/>
    </source>
</evidence>
<dbReference type="KEGG" id="dli:dnl_23050"/>
<evidence type="ECO:0000259" key="3">
    <source>
        <dbReference type="Pfam" id="PF07603"/>
    </source>
</evidence>
<dbReference type="InterPro" id="IPR011460">
    <property type="entry name" value="Lcl_C"/>
</dbReference>
<dbReference type="EMBL" id="CP061799">
    <property type="protein sequence ID" value="QTA80019.1"/>
    <property type="molecule type" value="Genomic_DNA"/>
</dbReference>
<feature type="chain" id="PRO_5037616655" evidence="2">
    <location>
        <begin position="23"/>
        <end position="359"/>
    </location>
</feature>
<organism evidence="4 5">
    <name type="scientific">Desulfonema limicola</name>
    <dbReference type="NCBI Taxonomy" id="45656"/>
    <lineage>
        <taxon>Bacteria</taxon>
        <taxon>Pseudomonadati</taxon>
        <taxon>Thermodesulfobacteriota</taxon>
        <taxon>Desulfobacteria</taxon>
        <taxon>Desulfobacterales</taxon>
        <taxon>Desulfococcaceae</taxon>
        <taxon>Desulfonema</taxon>
    </lineage>
</organism>
<gene>
    <name evidence="4" type="ORF">dnl_23050</name>
</gene>
<evidence type="ECO:0000313" key="5">
    <source>
        <dbReference type="Proteomes" id="UP000663720"/>
    </source>
</evidence>
<protein>
    <submittedName>
        <fullName evidence="4">DUF1566</fullName>
    </submittedName>
</protein>
<dbReference type="AlphaFoldDB" id="A0A975B768"/>
<dbReference type="Pfam" id="PF07603">
    <property type="entry name" value="Lcl_C"/>
    <property type="match status" value="1"/>
</dbReference>
<reference evidence="4" key="1">
    <citation type="journal article" date="2021" name="Microb. Physiol.">
        <title>Proteogenomic Insights into the Physiology of Marine, Sulfate-Reducing, Filamentous Desulfonema limicola and Desulfonema magnum.</title>
        <authorList>
            <person name="Schnaars V."/>
            <person name="Wohlbrand L."/>
            <person name="Scheve S."/>
            <person name="Hinrichs C."/>
            <person name="Reinhardt R."/>
            <person name="Rabus R."/>
        </authorList>
    </citation>
    <scope>NUCLEOTIDE SEQUENCE</scope>
    <source>
        <strain evidence="4">5ac10</strain>
    </source>
</reference>
<dbReference type="PANTHER" id="PTHR35812:SF1">
    <property type="entry name" value="LIPOPROTEIN"/>
    <property type="match status" value="1"/>
</dbReference>
<proteinExistence type="predicted"/>
<keyword evidence="2" id="KW-0732">Signal</keyword>
<dbReference type="PANTHER" id="PTHR35812">
    <property type="entry name" value="LIPOPROTEIN"/>
    <property type="match status" value="1"/>
</dbReference>
<feature type="domain" description="Lcl C-terminal" evidence="3">
    <location>
        <begin position="212"/>
        <end position="356"/>
    </location>
</feature>
<name>A0A975B768_9BACT</name>
<evidence type="ECO:0000313" key="4">
    <source>
        <dbReference type="EMBL" id="QTA80019.1"/>
    </source>
</evidence>
<dbReference type="RefSeq" id="WP_207691700.1">
    <property type="nucleotide sequence ID" value="NZ_CP061799.1"/>
</dbReference>
<keyword evidence="5" id="KW-1185">Reference proteome</keyword>
<evidence type="ECO:0000256" key="2">
    <source>
        <dbReference type="SAM" id="SignalP"/>
    </source>
</evidence>